<accession>A0A1E3QTA3</accession>
<dbReference type="OrthoDB" id="10008801at2759"/>
<dbReference type="Proteomes" id="UP000094336">
    <property type="component" value="Unassembled WGS sequence"/>
</dbReference>
<organism evidence="1 2">
    <name type="scientific">Babjeviella inositovora NRRL Y-12698</name>
    <dbReference type="NCBI Taxonomy" id="984486"/>
    <lineage>
        <taxon>Eukaryota</taxon>
        <taxon>Fungi</taxon>
        <taxon>Dikarya</taxon>
        <taxon>Ascomycota</taxon>
        <taxon>Saccharomycotina</taxon>
        <taxon>Pichiomycetes</taxon>
        <taxon>Serinales incertae sedis</taxon>
        <taxon>Babjeviella</taxon>
    </lineage>
</organism>
<reference evidence="2" key="1">
    <citation type="submission" date="2016-05" db="EMBL/GenBank/DDBJ databases">
        <title>Comparative genomics of biotechnologically important yeasts.</title>
        <authorList>
            <consortium name="DOE Joint Genome Institute"/>
            <person name="Riley R."/>
            <person name="Haridas S."/>
            <person name="Wolfe K.H."/>
            <person name="Lopes M.R."/>
            <person name="Hittinger C.T."/>
            <person name="Goker M."/>
            <person name="Salamov A."/>
            <person name="Wisecaver J."/>
            <person name="Long T.M."/>
            <person name="Aerts A.L."/>
            <person name="Barry K."/>
            <person name="Choi C."/>
            <person name="Clum A."/>
            <person name="Coughlan A.Y."/>
            <person name="Deshpande S."/>
            <person name="Douglass A.P."/>
            <person name="Hanson S.J."/>
            <person name="Klenk H.-P."/>
            <person name="Labutti K."/>
            <person name="Lapidus A."/>
            <person name="Lindquist E."/>
            <person name="Lipzen A."/>
            <person name="Meier-Kolthoff J.P."/>
            <person name="Ohm R.A."/>
            <person name="Otillar R.P."/>
            <person name="Pangilinan J."/>
            <person name="Peng Y."/>
            <person name="Rokas A."/>
            <person name="Rosa C.A."/>
            <person name="Scheuner C."/>
            <person name="Sibirny A.A."/>
            <person name="Slot J.C."/>
            <person name="Stielow J.B."/>
            <person name="Sun H."/>
            <person name="Kurtzman C.P."/>
            <person name="Blackwell M."/>
            <person name="Grigoriev I.V."/>
            <person name="Jeffries T.W."/>
        </authorList>
    </citation>
    <scope>NUCLEOTIDE SEQUENCE [LARGE SCALE GENOMIC DNA]</scope>
    <source>
        <strain evidence="2">NRRL Y-12698</strain>
    </source>
</reference>
<sequence length="120" mass="13742">MFRAATRFARLAVPMAARPALPLRTALVQRRALSEGKKGVSEFAEMVKNSPEVMSKLVELRRFMSDKGYDTLEFNKSTLMKMMMDGEIRSKLQEVAGELEKTGMDPTQFDFKELYKNLKE</sequence>
<proteinExistence type="predicted"/>
<dbReference type="GeneID" id="30146041"/>
<keyword evidence="2" id="KW-1185">Reference proteome</keyword>
<dbReference type="RefSeq" id="XP_018986247.1">
    <property type="nucleotide sequence ID" value="XM_019128188.1"/>
</dbReference>
<dbReference type="AlphaFoldDB" id="A0A1E3QTA3"/>
<protein>
    <submittedName>
        <fullName evidence="1">Uncharacterized protein</fullName>
    </submittedName>
</protein>
<evidence type="ECO:0000313" key="1">
    <source>
        <dbReference type="EMBL" id="ODQ80919.1"/>
    </source>
</evidence>
<dbReference type="EMBL" id="KV454428">
    <property type="protein sequence ID" value="ODQ80919.1"/>
    <property type="molecule type" value="Genomic_DNA"/>
</dbReference>
<gene>
    <name evidence="1" type="ORF">BABINDRAFT_160359</name>
</gene>
<evidence type="ECO:0000313" key="2">
    <source>
        <dbReference type="Proteomes" id="UP000094336"/>
    </source>
</evidence>
<name>A0A1E3QTA3_9ASCO</name>